<keyword evidence="3" id="KW-1185">Reference proteome</keyword>
<evidence type="ECO:0000313" key="2">
    <source>
        <dbReference type="EMBL" id="KAF0906417.1"/>
    </source>
</evidence>
<dbReference type="EMBL" id="SPHZ02000007">
    <property type="protein sequence ID" value="KAF0906417.1"/>
    <property type="molecule type" value="Genomic_DNA"/>
</dbReference>
<sequence>MVGSGHVGRAASRHEQVVAGAPYPCWLARPAGSHSWARGLSLGEMRSTWESDPRHDDGLRGLLYGRCICPWGSSSCRSWGSEAVARSTTLERLAAIRRGGARAATAIQVKMESPIYDTVTEEDNAALVAGRRKDAGAFIVDDDGQEEDWKK</sequence>
<feature type="domain" description="DNA polymerase alpha catalytic subunit N-terminal" evidence="1">
    <location>
        <begin position="90"/>
        <end position="145"/>
    </location>
</feature>
<accession>A0A6G1D260</accession>
<gene>
    <name evidence="2" type="ORF">E2562_011415</name>
</gene>
<dbReference type="Pfam" id="PF12254">
    <property type="entry name" value="DNA_pol_alpha_N"/>
    <property type="match status" value="1"/>
</dbReference>
<dbReference type="InterPro" id="IPR024647">
    <property type="entry name" value="DNA_pol_a_cat_su_N"/>
</dbReference>
<dbReference type="AlphaFoldDB" id="A0A6G1D260"/>
<dbReference type="Proteomes" id="UP000479710">
    <property type="component" value="Unassembled WGS sequence"/>
</dbReference>
<reference evidence="2 3" key="1">
    <citation type="submission" date="2019-11" db="EMBL/GenBank/DDBJ databases">
        <title>Whole genome sequence of Oryza granulata.</title>
        <authorList>
            <person name="Li W."/>
        </authorList>
    </citation>
    <scope>NUCLEOTIDE SEQUENCE [LARGE SCALE GENOMIC DNA]</scope>
    <source>
        <strain evidence="3">cv. Menghai</strain>
        <tissue evidence="2">Leaf</tissue>
    </source>
</reference>
<proteinExistence type="predicted"/>
<evidence type="ECO:0000313" key="3">
    <source>
        <dbReference type="Proteomes" id="UP000479710"/>
    </source>
</evidence>
<organism evidence="2 3">
    <name type="scientific">Oryza meyeriana var. granulata</name>
    <dbReference type="NCBI Taxonomy" id="110450"/>
    <lineage>
        <taxon>Eukaryota</taxon>
        <taxon>Viridiplantae</taxon>
        <taxon>Streptophyta</taxon>
        <taxon>Embryophyta</taxon>
        <taxon>Tracheophyta</taxon>
        <taxon>Spermatophyta</taxon>
        <taxon>Magnoliopsida</taxon>
        <taxon>Liliopsida</taxon>
        <taxon>Poales</taxon>
        <taxon>Poaceae</taxon>
        <taxon>BOP clade</taxon>
        <taxon>Oryzoideae</taxon>
        <taxon>Oryzeae</taxon>
        <taxon>Oryzinae</taxon>
        <taxon>Oryza</taxon>
        <taxon>Oryza meyeriana</taxon>
    </lineage>
</organism>
<name>A0A6G1D260_9ORYZ</name>
<comment type="caution">
    <text evidence="2">The sequence shown here is derived from an EMBL/GenBank/DDBJ whole genome shotgun (WGS) entry which is preliminary data.</text>
</comment>
<dbReference type="OrthoDB" id="6755010at2759"/>
<protein>
    <recommendedName>
        <fullName evidence="1">DNA polymerase alpha catalytic subunit N-terminal domain-containing protein</fullName>
    </recommendedName>
</protein>
<evidence type="ECO:0000259" key="1">
    <source>
        <dbReference type="Pfam" id="PF12254"/>
    </source>
</evidence>